<dbReference type="GeneID" id="17307205"/>
<gene>
    <name evidence="2" type="ORF">GUITHDRAFT_161857</name>
</gene>
<dbReference type="RefSeq" id="XP_005837637.1">
    <property type="nucleotide sequence ID" value="XM_005837580.1"/>
</dbReference>
<reference evidence="3" key="3">
    <citation type="submission" date="2016-03" db="UniProtKB">
        <authorList>
            <consortium name="EnsemblProtists"/>
        </authorList>
    </citation>
    <scope>IDENTIFICATION</scope>
</reference>
<dbReference type="KEGG" id="gtt:GUITHDRAFT_161857"/>
<dbReference type="PaxDb" id="55529-EKX50657"/>
<keyword evidence="4" id="KW-1185">Reference proteome</keyword>
<dbReference type="OrthoDB" id="10596881at2759"/>
<organism evidence="2">
    <name type="scientific">Guillardia theta (strain CCMP2712)</name>
    <name type="common">Cryptophyte</name>
    <dbReference type="NCBI Taxonomy" id="905079"/>
    <lineage>
        <taxon>Eukaryota</taxon>
        <taxon>Cryptophyceae</taxon>
        <taxon>Pyrenomonadales</taxon>
        <taxon>Geminigeraceae</taxon>
        <taxon>Guillardia</taxon>
    </lineage>
</organism>
<dbReference type="AlphaFoldDB" id="L1JQB4"/>
<dbReference type="EMBL" id="JH992978">
    <property type="protein sequence ID" value="EKX50657.1"/>
    <property type="molecule type" value="Genomic_DNA"/>
</dbReference>
<dbReference type="Proteomes" id="UP000011087">
    <property type="component" value="Unassembled WGS sequence"/>
</dbReference>
<evidence type="ECO:0000313" key="2">
    <source>
        <dbReference type="EMBL" id="EKX50657.1"/>
    </source>
</evidence>
<sequence length="443" mass="48268">MWKVFCIAAALQCLSDGISAETMAAATTYHEGLSSMLRLRGGSGRRLAAVASAKEVPKTLHFADKLTGGSATMPTNRTWKIVNATDAVLPEKAVGSSVGGPLITTEPEMGKKTADFLLQSPKITFVEPWKRALVNIDYFDINTKGKNMAVGSTFVIPLLSICIPFALPFVPFHSPMFLPPFGKSFTRVRLLPDSGSWLNRLMRSPIAPMPGMFSTRRTDPLDAMQKRPWLAIPLKPSGPLSHPHPASRKIDPRETIGGMILCERTMNVRTGDTLNYLELRATGKVEYASVGVMVPPDLLEVDVTREFDFSGCPKGECAVFVGNGALLWNFGPPKEGIPAHMAAMSSAPPDPKYSIRSGDRVGLLVDVARGRFAVLRNGKMIYLRCDLPENVPLKFLVGCSTPGSSWTMVAPKKARESLKNVDWTLFYAAPAMAFLGGPDRRFI</sequence>
<evidence type="ECO:0000313" key="3">
    <source>
        <dbReference type="EnsemblProtists" id="EKX50657"/>
    </source>
</evidence>
<accession>L1JQB4</accession>
<evidence type="ECO:0000313" key="4">
    <source>
        <dbReference type="Proteomes" id="UP000011087"/>
    </source>
</evidence>
<proteinExistence type="predicted"/>
<evidence type="ECO:0008006" key="5">
    <source>
        <dbReference type="Google" id="ProtNLM"/>
    </source>
</evidence>
<protein>
    <recommendedName>
        <fullName evidence="5">B30.2/SPRY domain-containing protein</fullName>
    </recommendedName>
</protein>
<reference evidence="4" key="2">
    <citation type="submission" date="2012-11" db="EMBL/GenBank/DDBJ databases">
        <authorList>
            <person name="Kuo A."/>
            <person name="Curtis B.A."/>
            <person name="Tanifuji G."/>
            <person name="Burki F."/>
            <person name="Gruber A."/>
            <person name="Irimia M."/>
            <person name="Maruyama S."/>
            <person name="Arias M.C."/>
            <person name="Ball S.G."/>
            <person name="Gile G.H."/>
            <person name="Hirakawa Y."/>
            <person name="Hopkins J.F."/>
            <person name="Rensing S.A."/>
            <person name="Schmutz J."/>
            <person name="Symeonidi A."/>
            <person name="Elias M."/>
            <person name="Eveleigh R.J."/>
            <person name="Herman E.K."/>
            <person name="Klute M.J."/>
            <person name="Nakayama T."/>
            <person name="Obornik M."/>
            <person name="Reyes-Prieto A."/>
            <person name="Armbrust E.V."/>
            <person name="Aves S.J."/>
            <person name="Beiko R.G."/>
            <person name="Coutinho P."/>
            <person name="Dacks J.B."/>
            <person name="Durnford D.G."/>
            <person name="Fast N.M."/>
            <person name="Green B.R."/>
            <person name="Grisdale C."/>
            <person name="Hempe F."/>
            <person name="Henrissat B."/>
            <person name="Hoppner M.P."/>
            <person name="Ishida K.-I."/>
            <person name="Kim E."/>
            <person name="Koreny L."/>
            <person name="Kroth P.G."/>
            <person name="Liu Y."/>
            <person name="Malik S.-B."/>
            <person name="Maier U.G."/>
            <person name="McRose D."/>
            <person name="Mock T."/>
            <person name="Neilson J.A."/>
            <person name="Onodera N.T."/>
            <person name="Poole A.M."/>
            <person name="Pritham E.J."/>
            <person name="Richards T.A."/>
            <person name="Rocap G."/>
            <person name="Roy S.W."/>
            <person name="Sarai C."/>
            <person name="Schaack S."/>
            <person name="Shirato S."/>
            <person name="Slamovits C.H."/>
            <person name="Spencer D.F."/>
            <person name="Suzuki S."/>
            <person name="Worden A.Z."/>
            <person name="Zauner S."/>
            <person name="Barry K."/>
            <person name="Bell C."/>
            <person name="Bharti A.K."/>
            <person name="Crow J.A."/>
            <person name="Grimwood J."/>
            <person name="Kramer R."/>
            <person name="Lindquist E."/>
            <person name="Lucas S."/>
            <person name="Salamov A."/>
            <person name="McFadden G.I."/>
            <person name="Lane C.E."/>
            <person name="Keeling P.J."/>
            <person name="Gray M.W."/>
            <person name="Grigoriev I.V."/>
            <person name="Archibald J.M."/>
        </authorList>
    </citation>
    <scope>NUCLEOTIDE SEQUENCE</scope>
    <source>
        <strain evidence="4">CCMP2712</strain>
    </source>
</reference>
<reference evidence="2 4" key="1">
    <citation type="journal article" date="2012" name="Nature">
        <title>Algal genomes reveal evolutionary mosaicism and the fate of nucleomorphs.</title>
        <authorList>
            <consortium name="DOE Joint Genome Institute"/>
            <person name="Curtis B.A."/>
            <person name="Tanifuji G."/>
            <person name="Burki F."/>
            <person name="Gruber A."/>
            <person name="Irimia M."/>
            <person name="Maruyama S."/>
            <person name="Arias M.C."/>
            <person name="Ball S.G."/>
            <person name="Gile G.H."/>
            <person name="Hirakawa Y."/>
            <person name="Hopkins J.F."/>
            <person name="Kuo A."/>
            <person name="Rensing S.A."/>
            <person name="Schmutz J."/>
            <person name="Symeonidi A."/>
            <person name="Elias M."/>
            <person name="Eveleigh R.J."/>
            <person name="Herman E.K."/>
            <person name="Klute M.J."/>
            <person name="Nakayama T."/>
            <person name="Obornik M."/>
            <person name="Reyes-Prieto A."/>
            <person name="Armbrust E.V."/>
            <person name="Aves S.J."/>
            <person name="Beiko R.G."/>
            <person name="Coutinho P."/>
            <person name="Dacks J.B."/>
            <person name="Durnford D.G."/>
            <person name="Fast N.M."/>
            <person name="Green B.R."/>
            <person name="Grisdale C.J."/>
            <person name="Hempel F."/>
            <person name="Henrissat B."/>
            <person name="Hoppner M.P."/>
            <person name="Ishida K."/>
            <person name="Kim E."/>
            <person name="Koreny L."/>
            <person name="Kroth P.G."/>
            <person name="Liu Y."/>
            <person name="Malik S.B."/>
            <person name="Maier U.G."/>
            <person name="McRose D."/>
            <person name="Mock T."/>
            <person name="Neilson J.A."/>
            <person name="Onodera N.T."/>
            <person name="Poole A.M."/>
            <person name="Pritham E.J."/>
            <person name="Richards T.A."/>
            <person name="Rocap G."/>
            <person name="Roy S.W."/>
            <person name="Sarai C."/>
            <person name="Schaack S."/>
            <person name="Shirato S."/>
            <person name="Slamovits C.H."/>
            <person name="Spencer D.F."/>
            <person name="Suzuki S."/>
            <person name="Worden A.Z."/>
            <person name="Zauner S."/>
            <person name="Barry K."/>
            <person name="Bell C."/>
            <person name="Bharti A.K."/>
            <person name="Crow J.A."/>
            <person name="Grimwood J."/>
            <person name="Kramer R."/>
            <person name="Lindquist E."/>
            <person name="Lucas S."/>
            <person name="Salamov A."/>
            <person name="McFadden G.I."/>
            <person name="Lane C.E."/>
            <person name="Keeling P.J."/>
            <person name="Gray M.W."/>
            <person name="Grigoriev I.V."/>
            <person name="Archibald J.M."/>
        </authorList>
    </citation>
    <scope>NUCLEOTIDE SEQUENCE</scope>
    <source>
        <strain evidence="2 4">CCMP2712</strain>
    </source>
</reference>
<name>L1JQB4_GUITC</name>
<dbReference type="HOGENOM" id="CLU_618880_0_0_1"/>
<keyword evidence="1" id="KW-0732">Signal</keyword>
<evidence type="ECO:0000256" key="1">
    <source>
        <dbReference type="SAM" id="SignalP"/>
    </source>
</evidence>
<feature type="chain" id="PRO_5008771635" description="B30.2/SPRY domain-containing protein" evidence="1">
    <location>
        <begin position="21"/>
        <end position="443"/>
    </location>
</feature>
<dbReference type="EnsemblProtists" id="EKX50657">
    <property type="protein sequence ID" value="EKX50657"/>
    <property type="gene ID" value="GUITHDRAFT_161857"/>
</dbReference>
<feature type="signal peptide" evidence="1">
    <location>
        <begin position="1"/>
        <end position="20"/>
    </location>
</feature>